<evidence type="ECO:0000313" key="2">
    <source>
        <dbReference type="EMBL" id="KAF7552095.1"/>
    </source>
</evidence>
<feature type="region of interest" description="Disordered" evidence="1">
    <location>
        <begin position="1"/>
        <end position="67"/>
    </location>
</feature>
<gene>
    <name evidence="2" type="ORF">G7Z17_g4540</name>
</gene>
<evidence type="ECO:0000313" key="3">
    <source>
        <dbReference type="Proteomes" id="UP000722485"/>
    </source>
</evidence>
<accession>A0A9P5HIW2</accession>
<name>A0A9P5HIW2_9HYPO</name>
<evidence type="ECO:0000256" key="1">
    <source>
        <dbReference type="SAM" id="MobiDB-lite"/>
    </source>
</evidence>
<sequence>MHSSVPARGKTLAAASDTFSKTTASREKARHVTRAGAARGAGALGAVGTGAGATVARQRPPSPHSTNLICLISPARVAKDCVLHGVDGRADTGQTG</sequence>
<dbReference type="Proteomes" id="UP000722485">
    <property type="component" value="Unassembled WGS sequence"/>
</dbReference>
<proteinExistence type="predicted"/>
<protein>
    <submittedName>
        <fullName evidence="2">Uncharacterized protein</fullName>
    </submittedName>
</protein>
<dbReference type="AlphaFoldDB" id="A0A9P5HIW2"/>
<organism evidence="2 3">
    <name type="scientific">Cylindrodendrum hubeiense</name>
    <dbReference type="NCBI Taxonomy" id="595255"/>
    <lineage>
        <taxon>Eukaryota</taxon>
        <taxon>Fungi</taxon>
        <taxon>Dikarya</taxon>
        <taxon>Ascomycota</taxon>
        <taxon>Pezizomycotina</taxon>
        <taxon>Sordariomycetes</taxon>
        <taxon>Hypocreomycetidae</taxon>
        <taxon>Hypocreales</taxon>
        <taxon>Nectriaceae</taxon>
        <taxon>Cylindrodendrum</taxon>
    </lineage>
</organism>
<keyword evidence="3" id="KW-1185">Reference proteome</keyword>
<dbReference type="EMBL" id="JAANBB010000066">
    <property type="protein sequence ID" value="KAF7552095.1"/>
    <property type="molecule type" value="Genomic_DNA"/>
</dbReference>
<feature type="compositionally biased region" description="Gly residues" evidence="1">
    <location>
        <begin position="42"/>
        <end position="51"/>
    </location>
</feature>
<comment type="caution">
    <text evidence="2">The sequence shown here is derived from an EMBL/GenBank/DDBJ whole genome shotgun (WGS) entry which is preliminary data.</text>
</comment>
<reference evidence="2" key="1">
    <citation type="submission" date="2020-03" db="EMBL/GenBank/DDBJ databases">
        <title>Draft Genome Sequence of Cylindrodendrum hubeiense.</title>
        <authorList>
            <person name="Buettner E."/>
            <person name="Kellner H."/>
        </authorList>
    </citation>
    <scope>NUCLEOTIDE SEQUENCE</scope>
    <source>
        <strain evidence="2">IHI 201604</strain>
    </source>
</reference>